<keyword evidence="8 11" id="KW-0663">Pyridoxal phosphate</keyword>
<evidence type="ECO:0000313" key="15">
    <source>
        <dbReference type="EMBL" id="NQV64254.1"/>
    </source>
</evidence>
<dbReference type="EMBL" id="JABMOJ010000095">
    <property type="protein sequence ID" value="NQV64254.1"/>
    <property type="molecule type" value="Genomic_DNA"/>
</dbReference>
<dbReference type="Proteomes" id="UP000754644">
    <property type="component" value="Unassembled WGS sequence"/>
</dbReference>
<evidence type="ECO:0000256" key="11">
    <source>
        <dbReference type="HAMAP-Rule" id="MF_01023"/>
    </source>
</evidence>
<comment type="subunit">
    <text evidence="4 11">Homodimer.</text>
</comment>
<reference evidence="15" key="1">
    <citation type="submission" date="2020-05" db="EMBL/GenBank/DDBJ databases">
        <title>Sulfur intermediates as new biogeochemical hubs in an aquatic model microbial ecosystem.</title>
        <authorList>
            <person name="Vigneron A."/>
        </authorList>
    </citation>
    <scope>NUCLEOTIDE SEQUENCE</scope>
    <source>
        <strain evidence="15">Bin.250</strain>
    </source>
</reference>
<comment type="pathway">
    <text evidence="2 11">Amino-acid biosynthesis; L-histidine biosynthesis; L-histidine from 5-phospho-alpha-D-ribose 1-diphosphate: step 7/9.</text>
</comment>
<keyword evidence="13" id="KW-0472">Membrane</keyword>
<dbReference type="PANTHER" id="PTHR42885:SF2">
    <property type="entry name" value="HISTIDINOL-PHOSPHATE AMINOTRANSFERASE"/>
    <property type="match status" value="1"/>
</dbReference>
<dbReference type="AlphaFoldDB" id="A0A972VVV5"/>
<dbReference type="InterPro" id="IPR015424">
    <property type="entry name" value="PyrdxlP-dep_Trfase"/>
</dbReference>
<protein>
    <recommendedName>
        <fullName evidence="11">Histidinol-phosphate aminotransferase</fullName>
        <ecNumber evidence="11">2.6.1.9</ecNumber>
    </recommendedName>
    <alternativeName>
        <fullName evidence="11">Imidazole acetol-phosphate transaminase</fullName>
    </alternativeName>
</protein>
<dbReference type="CDD" id="cd00609">
    <property type="entry name" value="AAT_like"/>
    <property type="match status" value="1"/>
</dbReference>
<evidence type="ECO:0000259" key="14">
    <source>
        <dbReference type="Pfam" id="PF00155"/>
    </source>
</evidence>
<comment type="catalytic activity">
    <reaction evidence="10 11">
        <text>L-histidinol phosphate + 2-oxoglutarate = 3-(imidazol-4-yl)-2-oxopropyl phosphate + L-glutamate</text>
        <dbReference type="Rhea" id="RHEA:23744"/>
        <dbReference type="ChEBI" id="CHEBI:16810"/>
        <dbReference type="ChEBI" id="CHEBI:29985"/>
        <dbReference type="ChEBI" id="CHEBI:57766"/>
        <dbReference type="ChEBI" id="CHEBI:57980"/>
        <dbReference type="EC" id="2.6.1.9"/>
    </reaction>
</comment>
<accession>A0A972VVV5</accession>
<dbReference type="GO" id="GO:0030170">
    <property type="term" value="F:pyridoxal phosphate binding"/>
    <property type="evidence" value="ECO:0007669"/>
    <property type="project" value="InterPro"/>
</dbReference>
<evidence type="ECO:0000256" key="9">
    <source>
        <dbReference type="ARBA" id="ARBA00023102"/>
    </source>
</evidence>
<evidence type="ECO:0000256" key="5">
    <source>
        <dbReference type="ARBA" id="ARBA00022576"/>
    </source>
</evidence>
<sequence>MSFERDNIQRMQGYASGEQPEDARTIKLNTNENPYPPAPAVNRVIQDFDPVALRRYPPPTADTFRDVAAALHGVSRSNIIATRGGDELLRLIITTFVDPGRLIAMTAPTYSLYPVLAQIQDCPILQIPLQTDWSLPSNFCQQANEAGAALTLIVNPHAPTGHLLDAATIASMAAQLDSVLLIDEAYIDFVDPSLQHDCLDLVHQFDNLLFLRTLSKGYSLAGLRFGYGIGTASLITPMLEKTRDSYNLDLLSQKIATAALLDQDHARQSWQQVRLERQRLSEALLAMDLTSAPSQANFLLVNVPVTIGISAASLYLGLKQKHILVRYFDQPRLDDKLRITIGTRTENDQLLEALTQLLATA</sequence>
<comment type="similarity">
    <text evidence="3 11">Belongs to the class-II pyridoxal-phosphate-dependent aminotransferase family. Histidinol-phosphate aminotransferase subfamily.</text>
</comment>
<keyword evidence="6 11" id="KW-0028">Amino-acid biosynthesis</keyword>
<dbReference type="InterPro" id="IPR015422">
    <property type="entry name" value="PyrdxlP-dep_Trfase_small"/>
</dbReference>
<evidence type="ECO:0000256" key="6">
    <source>
        <dbReference type="ARBA" id="ARBA00022605"/>
    </source>
</evidence>
<evidence type="ECO:0000256" key="8">
    <source>
        <dbReference type="ARBA" id="ARBA00022898"/>
    </source>
</evidence>
<dbReference type="HAMAP" id="MF_01023">
    <property type="entry name" value="HisC_aminotrans_2"/>
    <property type="match status" value="1"/>
</dbReference>
<dbReference type="NCBIfam" id="TIGR01141">
    <property type="entry name" value="hisC"/>
    <property type="match status" value="1"/>
</dbReference>
<comment type="caution">
    <text evidence="15">The sequence shown here is derived from an EMBL/GenBank/DDBJ whole genome shotgun (WGS) entry which is preliminary data.</text>
</comment>
<gene>
    <name evidence="11 15" type="primary">hisC</name>
    <name evidence="15" type="ORF">HQ497_02715</name>
</gene>
<feature type="domain" description="Aminotransferase class I/classII large" evidence="14">
    <location>
        <begin position="25"/>
        <end position="354"/>
    </location>
</feature>
<keyword evidence="9 11" id="KW-0368">Histidine biosynthesis</keyword>
<dbReference type="EC" id="2.6.1.9" evidence="11"/>
<dbReference type="InterPro" id="IPR004839">
    <property type="entry name" value="Aminotransferase_I/II_large"/>
</dbReference>
<dbReference type="Gene3D" id="3.40.640.10">
    <property type="entry name" value="Type I PLP-dependent aspartate aminotransferase-like (Major domain)"/>
    <property type="match status" value="1"/>
</dbReference>
<keyword evidence="7 11" id="KW-0808">Transferase</keyword>
<evidence type="ECO:0000256" key="10">
    <source>
        <dbReference type="ARBA" id="ARBA00047481"/>
    </source>
</evidence>
<evidence type="ECO:0000256" key="2">
    <source>
        <dbReference type="ARBA" id="ARBA00005011"/>
    </source>
</evidence>
<evidence type="ECO:0000256" key="12">
    <source>
        <dbReference type="SAM" id="MobiDB-lite"/>
    </source>
</evidence>
<feature type="transmembrane region" description="Helical" evidence="13">
    <location>
        <begin position="298"/>
        <end position="318"/>
    </location>
</feature>
<dbReference type="PROSITE" id="PS00599">
    <property type="entry name" value="AA_TRANSFER_CLASS_2"/>
    <property type="match status" value="1"/>
</dbReference>
<evidence type="ECO:0000256" key="4">
    <source>
        <dbReference type="ARBA" id="ARBA00011738"/>
    </source>
</evidence>
<keyword evidence="13" id="KW-1133">Transmembrane helix</keyword>
<evidence type="ECO:0000256" key="3">
    <source>
        <dbReference type="ARBA" id="ARBA00007970"/>
    </source>
</evidence>
<evidence type="ECO:0000313" key="16">
    <source>
        <dbReference type="Proteomes" id="UP000754644"/>
    </source>
</evidence>
<dbReference type="GO" id="GO:0004400">
    <property type="term" value="F:histidinol-phosphate transaminase activity"/>
    <property type="evidence" value="ECO:0007669"/>
    <property type="project" value="UniProtKB-UniRule"/>
</dbReference>
<dbReference type="GO" id="GO:0000105">
    <property type="term" value="P:L-histidine biosynthetic process"/>
    <property type="evidence" value="ECO:0007669"/>
    <property type="project" value="UniProtKB-UniRule"/>
</dbReference>
<feature type="modified residue" description="N6-(pyridoxal phosphate)lysine" evidence="11">
    <location>
        <position position="216"/>
    </location>
</feature>
<dbReference type="InterPro" id="IPR005861">
    <property type="entry name" value="HisP_aminotrans"/>
</dbReference>
<evidence type="ECO:0000256" key="1">
    <source>
        <dbReference type="ARBA" id="ARBA00001933"/>
    </source>
</evidence>
<dbReference type="InterPro" id="IPR015421">
    <property type="entry name" value="PyrdxlP-dep_Trfase_major"/>
</dbReference>
<keyword evidence="13" id="KW-0812">Transmembrane</keyword>
<dbReference type="PANTHER" id="PTHR42885">
    <property type="entry name" value="HISTIDINOL-PHOSPHATE AMINOTRANSFERASE-RELATED"/>
    <property type="match status" value="1"/>
</dbReference>
<keyword evidence="5 11" id="KW-0032">Aminotransferase</keyword>
<evidence type="ECO:0000256" key="7">
    <source>
        <dbReference type="ARBA" id="ARBA00022679"/>
    </source>
</evidence>
<feature type="region of interest" description="Disordered" evidence="12">
    <location>
        <begin position="1"/>
        <end position="21"/>
    </location>
</feature>
<evidence type="ECO:0000256" key="13">
    <source>
        <dbReference type="SAM" id="Phobius"/>
    </source>
</evidence>
<organism evidence="15 16">
    <name type="scientific">SAR86 cluster bacterium</name>
    <dbReference type="NCBI Taxonomy" id="2030880"/>
    <lineage>
        <taxon>Bacteria</taxon>
        <taxon>Pseudomonadati</taxon>
        <taxon>Pseudomonadota</taxon>
        <taxon>Gammaproteobacteria</taxon>
        <taxon>SAR86 cluster</taxon>
    </lineage>
</organism>
<dbReference type="Gene3D" id="3.90.1150.10">
    <property type="entry name" value="Aspartate Aminotransferase, domain 1"/>
    <property type="match status" value="1"/>
</dbReference>
<comment type="cofactor">
    <cofactor evidence="1 11">
        <name>pyridoxal 5'-phosphate</name>
        <dbReference type="ChEBI" id="CHEBI:597326"/>
    </cofactor>
</comment>
<dbReference type="InterPro" id="IPR001917">
    <property type="entry name" value="Aminotrans_II_pyridoxalP_BS"/>
</dbReference>
<dbReference type="SUPFAM" id="SSF53383">
    <property type="entry name" value="PLP-dependent transferases"/>
    <property type="match status" value="1"/>
</dbReference>
<name>A0A972VVV5_9GAMM</name>
<proteinExistence type="inferred from homology"/>
<dbReference type="Pfam" id="PF00155">
    <property type="entry name" value="Aminotran_1_2"/>
    <property type="match status" value="1"/>
</dbReference>